<organism evidence="2 3">
    <name type="scientific">Candidatus Enterococcus avicola</name>
    <dbReference type="NCBI Taxonomy" id="2838561"/>
    <lineage>
        <taxon>Bacteria</taxon>
        <taxon>Bacillati</taxon>
        <taxon>Bacillota</taxon>
        <taxon>Bacilli</taxon>
        <taxon>Lactobacillales</taxon>
        <taxon>Enterococcaceae</taxon>
        <taxon>Enterococcus</taxon>
    </lineage>
</organism>
<evidence type="ECO:0000313" key="3">
    <source>
        <dbReference type="Proteomes" id="UP000824063"/>
    </source>
</evidence>
<dbReference type="InterPro" id="IPR002560">
    <property type="entry name" value="Transposase_DDE"/>
</dbReference>
<gene>
    <name evidence="2" type="ORF">IAA20_05730</name>
</gene>
<protein>
    <submittedName>
        <fullName evidence="2">Transposase</fullName>
    </submittedName>
</protein>
<name>A0A9D2F7L3_9ENTE</name>
<dbReference type="EMBL" id="DXBN01000128">
    <property type="protein sequence ID" value="HIZ53422.1"/>
    <property type="molecule type" value="Genomic_DNA"/>
</dbReference>
<evidence type="ECO:0000313" key="2">
    <source>
        <dbReference type="EMBL" id="HIZ53422.1"/>
    </source>
</evidence>
<reference evidence="2" key="2">
    <citation type="submission" date="2021-04" db="EMBL/GenBank/DDBJ databases">
        <authorList>
            <person name="Gilroy R."/>
        </authorList>
    </citation>
    <scope>NUCLEOTIDE SEQUENCE</scope>
    <source>
        <strain evidence="2">CHK172-16539</strain>
    </source>
</reference>
<dbReference type="Pfam" id="PF01610">
    <property type="entry name" value="DDE_Tnp_ISL3"/>
    <property type="match status" value="1"/>
</dbReference>
<evidence type="ECO:0000259" key="1">
    <source>
        <dbReference type="Pfam" id="PF01610"/>
    </source>
</evidence>
<feature type="domain" description="Transposase IS204/IS1001/IS1096/IS1165 DDE" evidence="1">
    <location>
        <begin position="4"/>
        <end position="32"/>
    </location>
</feature>
<accession>A0A9D2F7L3</accession>
<proteinExistence type="predicted"/>
<sequence length="32" mass="3791">MIFFEEIQKEIQNAFKFRCSKGVTEGLNNKIK</sequence>
<reference evidence="2" key="1">
    <citation type="journal article" date="2021" name="PeerJ">
        <title>Extensive microbial diversity within the chicken gut microbiome revealed by metagenomics and culture.</title>
        <authorList>
            <person name="Gilroy R."/>
            <person name="Ravi A."/>
            <person name="Getino M."/>
            <person name="Pursley I."/>
            <person name="Horton D.L."/>
            <person name="Alikhan N.F."/>
            <person name="Baker D."/>
            <person name="Gharbi K."/>
            <person name="Hall N."/>
            <person name="Watson M."/>
            <person name="Adriaenssens E.M."/>
            <person name="Foster-Nyarko E."/>
            <person name="Jarju S."/>
            <person name="Secka A."/>
            <person name="Antonio M."/>
            <person name="Oren A."/>
            <person name="Chaudhuri R.R."/>
            <person name="La Ragione R."/>
            <person name="Hildebrand F."/>
            <person name="Pallen M.J."/>
        </authorList>
    </citation>
    <scope>NUCLEOTIDE SEQUENCE</scope>
    <source>
        <strain evidence="2">CHK172-16539</strain>
    </source>
</reference>
<dbReference type="AlphaFoldDB" id="A0A9D2F7L3"/>
<dbReference type="Proteomes" id="UP000824063">
    <property type="component" value="Unassembled WGS sequence"/>
</dbReference>
<comment type="caution">
    <text evidence="2">The sequence shown here is derived from an EMBL/GenBank/DDBJ whole genome shotgun (WGS) entry which is preliminary data.</text>
</comment>